<feature type="compositionally biased region" description="Polar residues" evidence="1">
    <location>
        <begin position="58"/>
        <end position="70"/>
    </location>
</feature>
<dbReference type="Proteomes" id="UP000299102">
    <property type="component" value="Unassembled WGS sequence"/>
</dbReference>
<accession>A0A4C1WX00</accession>
<protein>
    <submittedName>
        <fullName evidence="2">Uncharacterized protein</fullName>
    </submittedName>
</protein>
<evidence type="ECO:0000256" key="1">
    <source>
        <dbReference type="SAM" id="MobiDB-lite"/>
    </source>
</evidence>
<evidence type="ECO:0000313" key="2">
    <source>
        <dbReference type="EMBL" id="GBP54594.1"/>
    </source>
</evidence>
<feature type="region of interest" description="Disordered" evidence="1">
    <location>
        <begin position="33"/>
        <end position="85"/>
    </location>
</feature>
<sequence>MGGLCVDIVCGGAEAMNEPTFRQVMAGNAIVSQNHNETRQQPRGALSRHEPNCEMNGADSNYLSRKSNYGTARRADPDRRYLAHV</sequence>
<name>A0A4C1WX00_EUMVA</name>
<evidence type="ECO:0000313" key="3">
    <source>
        <dbReference type="Proteomes" id="UP000299102"/>
    </source>
</evidence>
<comment type="caution">
    <text evidence="2">The sequence shown here is derived from an EMBL/GenBank/DDBJ whole genome shotgun (WGS) entry which is preliminary data.</text>
</comment>
<organism evidence="2 3">
    <name type="scientific">Eumeta variegata</name>
    <name type="common">Bagworm moth</name>
    <name type="synonym">Eumeta japonica</name>
    <dbReference type="NCBI Taxonomy" id="151549"/>
    <lineage>
        <taxon>Eukaryota</taxon>
        <taxon>Metazoa</taxon>
        <taxon>Ecdysozoa</taxon>
        <taxon>Arthropoda</taxon>
        <taxon>Hexapoda</taxon>
        <taxon>Insecta</taxon>
        <taxon>Pterygota</taxon>
        <taxon>Neoptera</taxon>
        <taxon>Endopterygota</taxon>
        <taxon>Lepidoptera</taxon>
        <taxon>Glossata</taxon>
        <taxon>Ditrysia</taxon>
        <taxon>Tineoidea</taxon>
        <taxon>Psychidae</taxon>
        <taxon>Oiketicinae</taxon>
        <taxon>Eumeta</taxon>
    </lineage>
</organism>
<keyword evidence="3" id="KW-1185">Reference proteome</keyword>
<reference evidence="2 3" key="1">
    <citation type="journal article" date="2019" name="Commun. Biol.">
        <title>The bagworm genome reveals a unique fibroin gene that provides high tensile strength.</title>
        <authorList>
            <person name="Kono N."/>
            <person name="Nakamura H."/>
            <person name="Ohtoshi R."/>
            <person name="Tomita M."/>
            <person name="Numata K."/>
            <person name="Arakawa K."/>
        </authorList>
    </citation>
    <scope>NUCLEOTIDE SEQUENCE [LARGE SCALE GENOMIC DNA]</scope>
</reference>
<gene>
    <name evidence="2" type="ORF">EVAR_33063_1</name>
</gene>
<proteinExistence type="predicted"/>
<dbReference type="AlphaFoldDB" id="A0A4C1WX00"/>
<feature type="compositionally biased region" description="Basic and acidic residues" evidence="1">
    <location>
        <begin position="73"/>
        <end position="85"/>
    </location>
</feature>
<dbReference type="EMBL" id="BGZK01000650">
    <property type="protein sequence ID" value="GBP54594.1"/>
    <property type="molecule type" value="Genomic_DNA"/>
</dbReference>